<comment type="caution">
    <text evidence="1">The sequence shown here is derived from an EMBL/GenBank/DDBJ whole genome shotgun (WGS) entry which is preliminary data.</text>
</comment>
<protein>
    <submittedName>
        <fullName evidence="1">Uncharacterized protein</fullName>
    </submittedName>
</protein>
<organism evidence="1 2">
    <name type="scientific">Streblomastix strix</name>
    <dbReference type="NCBI Taxonomy" id="222440"/>
    <lineage>
        <taxon>Eukaryota</taxon>
        <taxon>Metamonada</taxon>
        <taxon>Preaxostyla</taxon>
        <taxon>Oxymonadida</taxon>
        <taxon>Streblomastigidae</taxon>
        <taxon>Streblomastix</taxon>
    </lineage>
</organism>
<dbReference type="AlphaFoldDB" id="A0A5J4X066"/>
<dbReference type="EMBL" id="SNRW01000559">
    <property type="protein sequence ID" value="KAA6400453.1"/>
    <property type="molecule type" value="Genomic_DNA"/>
</dbReference>
<evidence type="ECO:0000313" key="1">
    <source>
        <dbReference type="EMBL" id="KAA6400453.1"/>
    </source>
</evidence>
<reference evidence="1 2" key="1">
    <citation type="submission" date="2019-03" db="EMBL/GenBank/DDBJ databases">
        <title>Single cell metagenomics reveals metabolic interactions within the superorganism composed of flagellate Streblomastix strix and complex community of Bacteroidetes bacteria on its surface.</title>
        <authorList>
            <person name="Treitli S.C."/>
            <person name="Kolisko M."/>
            <person name="Husnik F."/>
            <person name="Keeling P."/>
            <person name="Hampl V."/>
        </authorList>
    </citation>
    <scope>NUCLEOTIDE SEQUENCE [LARGE SCALE GENOMIC DNA]</scope>
    <source>
        <strain evidence="1">ST1C</strain>
    </source>
</reference>
<accession>A0A5J4X066</accession>
<gene>
    <name evidence="1" type="ORF">EZS28_004017</name>
</gene>
<dbReference type="Proteomes" id="UP000324800">
    <property type="component" value="Unassembled WGS sequence"/>
</dbReference>
<evidence type="ECO:0000313" key="2">
    <source>
        <dbReference type="Proteomes" id="UP000324800"/>
    </source>
</evidence>
<sequence>MYQNVITSLENNILQGYVLYRELHSLLLLRVRFQCVAVSQRTRACQMSTRSKAKERHFTIDELRRYQLRADAIDDKLRNHVLRSTSCKDCKFDIS</sequence>
<name>A0A5J4X066_9EUKA</name>
<proteinExistence type="predicted"/>